<evidence type="ECO:0000313" key="2">
    <source>
        <dbReference type="Proteomes" id="UP000028013"/>
    </source>
</evidence>
<organism evidence="1 2">
    <name type="scientific">Bacteroides uniformis str. 3978 T3 ii</name>
    <dbReference type="NCBI Taxonomy" id="1339349"/>
    <lineage>
        <taxon>Bacteria</taxon>
        <taxon>Pseudomonadati</taxon>
        <taxon>Bacteroidota</taxon>
        <taxon>Bacteroidia</taxon>
        <taxon>Bacteroidales</taxon>
        <taxon>Bacteroidaceae</taxon>
        <taxon>Bacteroides</taxon>
    </lineage>
</organism>
<gene>
    <name evidence="1" type="ORF">M094_3508</name>
</gene>
<dbReference type="AlphaFoldDB" id="A0A078SIF7"/>
<sequence length="37" mass="4259">MIFNKKRENKLLPIAWQAFAMPMARLCQRGGKTLPKA</sequence>
<name>A0A078SIF7_BACUN</name>
<comment type="caution">
    <text evidence="1">The sequence shown here is derived from an EMBL/GenBank/DDBJ whole genome shotgun (WGS) entry which is preliminary data.</text>
</comment>
<evidence type="ECO:0000313" key="1">
    <source>
        <dbReference type="EMBL" id="KDS61882.1"/>
    </source>
</evidence>
<accession>A0A078SIF7</accession>
<protein>
    <submittedName>
        <fullName evidence="1">Uncharacterized protein</fullName>
    </submittedName>
</protein>
<dbReference type="EMBL" id="JNHN01000044">
    <property type="protein sequence ID" value="KDS61882.1"/>
    <property type="molecule type" value="Genomic_DNA"/>
</dbReference>
<reference evidence="1 2" key="1">
    <citation type="submission" date="2014-04" db="EMBL/GenBank/DDBJ databases">
        <authorList>
            <person name="Sears C."/>
            <person name="Carroll K."/>
            <person name="Sack B.R."/>
            <person name="Qadri F."/>
            <person name="Myers L.L."/>
            <person name="Chung G.-T."/>
            <person name="Escheverria P."/>
            <person name="Fraser C.M."/>
            <person name="Sadzewicz L."/>
            <person name="Shefchek K.A."/>
            <person name="Tallon L."/>
            <person name="Das S.P."/>
            <person name="Daugherty S."/>
            <person name="Mongodin E.F."/>
        </authorList>
    </citation>
    <scope>NUCLEOTIDE SEQUENCE [LARGE SCALE GENOMIC DNA]</scope>
    <source>
        <strain evidence="1 2">3978 T3 ii</strain>
    </source>
</reference>
<proteinExistence type="predicted"/>
<dbReference type="Proteomes" id="UP000028013">
    <property type="component" value="Unassembled WGS sequence"/>
</dbReference>